<proteinExistence type="predicted"/>
<name>A0A3M6TTA6_POCDA</name>
<gene>
    <name evidence="1" type="ORF">pdam_00006068</name>
</gene>
<dbReference type="EMBL" id="RCHS01002978">
    <property type="protein sequence ID" value="RMX44528.1"/>
    <property type="molecule type" value="Genomic_DNA"/>
</dbReference>
<dbReference type="AlphaFoldDB" id="A0A3M6TTA6"/>
<sequence>MKVLPKAVVVVLAKDKTNGSHPGNEGNHNGHCQYDNFSRLLISMVLATRQLLFCIFVNFS</sequence>
<reference evidence="1 2" key="1">
    <citation type="journal article" date="2018" name="Sci. Rep.">
        <title>Comparative analysis of the Pocillopora damicornis genome highlights role of immune system in coral evolution.</title>
        <authorList>
            <person name="Cunning R."/>
            <person name="Bay R.A."/>
            <person name="Gillette P."/>
            <person name="Baker A.C."/>
            <person name="Traylor-Knowles N."/>
        </authorList>
    </citation>
    <scope>NUCLEOTIDE SEQUENCE [LARGE SCALE GENOMIC DNA]</scope>
    <source>
        <strain evidence="1">RSMAS</strain>
        <tissue evidence="1">Whole animal</tissue>
    </source>
</reference>
<evidence type="ECO:0000313" key="1">
    <source>
        <dbReference type="EMBL" id="RMX44528.1"/>
    </source>
</evidence>
<evidence type="ECO:0000313" key="2">
    <source>
        <dbReference type="Proteomes" id="UP000275408"/>
    </source>
</evidence>
<organism evidence="1 2">
    <name type="scientific">Pocillopora damicornis</name>
    <name type="common">Cauliflower coral</name>
    <name type="synonym">Millepora damicornis</name>
    <dbReference type="NCBI Taxonomy" id="46731"/>
    <lineage>
        <taxon>Eukaryota</taxon>
        <taxon>Metazoa</taxon>
        <taxon>Cnidaria</taxon>
        <taxon>Anthozoa</taxon>
        <taxon>Hexacorallia</taxon>
        <taxon>Scleractinia</taxon>
        <taxon>Astrocoeniina</taxon>
        <taxon>Pocilloporidae</taxon>
        <taxon>Pocillopora</taxon>
    </lineage>
</organism>
<keyword evidence="2" id="KW-1185">Reference proteome</keyword>
<dbReference type="Proteomes" id="UP000275408">
    <property type="component" value="Unassembled WGS sequence"/>
</dbReference>
<accession>A0A3M6TTA6</accession>
<comment type="caution">
    <text evidence="1">The sequence shown here is derived from an EMBL/GenBank/DDBJ whole genome shotgun (WGS) entry which is preliminary data.</text>
</comment>
<protein>
    <submittedName>
        <fullName evidence="1">Uncharacterized protein</fullName>
    </submittedName>
</protein>